<dbReference type="Proteomes" id="UP000231553">
    <property type="component" value="Unassembled WGS sequence"/>
</dbReference>
<dbReference type="GO" id="GO:0015035">
    <property type="term" value="F:protein-disulfide reductase activity"/>
    <property type="evidence" value="ECO:0007669"/>
    <property type="project" value="InterPro"/>
</dbReference>
<dbReference type="PANTHER" id="PTHR34290">
    <property type="entry name" value="SI:CH73-390P7.2"/>
    <property type="match status" value="1"/>
</dbReference>
<protein>
    <submittedName>
        <fullName evidence="1">DUF393 domain-containing protein</fullName>
    </submittedName>
</protein>
<proteinExistence type="predicted"/>
<sequence>MVGPKAGRGSESLPTDAEGLTVYFDGSCPLCSAEVAHYAAQRGGDTLAFVDVSKEDSAIGADLAPGDAMRRFHVRRADGRLLSGARAFIAIWETLPRWCWAARIAAVPGMPYMLEGAYRLFLPIRPVLSKLASVLGARPANSCPRDDGAERPW</sequence>
<dbReference type="PANTHER" id="PTHR34290:SF2">
    <property type="entry name" value="OS04G0668800 PROTEIN"/>
    <property type="match status" value="1"/>
</dbReference>
<evidence type="ECO:0000313" key="2">
    <source>
        <dbReference type="Proteomes" id="UP000231553"/>
    </source>
</evidence>
<dbReference type="AlphaFoldDB" id="A0A2M8J553"/>
<comment type="caution">
    <text evidence="1">The sequence shown here is derived from an EMBL/GenBank/DDBJ whole genome shotgun (WGS) entry which is preliminary data.</text>
</comment>
<gene>
    <name evidence="1" type="ORF">CVM52_04650</name>
</gene>
<dbReference type="EMBL" id="PGTB01000007">
    <property type="protein sequence ID" value="PJE37919.1"/>
    <property type="molecule type" value="Genomic_DNA"/>
</dbReference>
<dbReference type="OrthoDB" id="9801773at2"/>
<organism evidence="1 2">
    <name type="scientific">Pseudooceanicola lipolyticus</name>
    <dbReference type="NCBI Taxonomy" id="2029104"/>
    <lineage>
        <taxon>Bacteria</taxon>
        <taxon>Pseudomonadati</taxon>
        <taxon>Pseudomonadota</taxon>
        <taxon>Alphaproteobacteria</taxon>
        <taxon>Rhodobacterales</taxon>
        <taxon>Paracoccaceae</taxon>
        <taxon>Pseudooceanicola</taxon>
    </lineage>
</organism>
<name>A0A2M8J553_9RHOB</name>
<dbReference type="InterPro" id="IPR007263">
    <property type="entry name" value="DCC1-like"/>
</dbReference>
<keyword evidence="2" id="KW-1185">Reference proteome</keyword>
<dbReference type="Pfam" id="PF04134">
    <property type="entry name" value="DCC1-like"/>
    <property type="match status" value="1"/>
</dbReference>
<evidence type="ECO:0000313" key="1">
    <source>
        <dbReference type="EMBL" id="PJE37919.1"/>
    </source>
</evidence>
<dbReference type="InterPro" id="IPR044691">
    <property type="entry name" value="DCC1_Trx"/>
</dbReference>
<reference evidence="1 2" key="1">
    <citation type="journal article" date="2018" name="Int. J. Syst. Evol. Microbiol.">
        <title>Pseudooceanicola lipolyticus sp. nov., a marine alphaproteobacterium, reclassification of Oceanicola flagellatus as Pseudooceanicola flagellatus comb. nov. and emended description of the genus Pseudooceanicola.</title>
        <authorList>
            <person name="Huang M.-M."/>
            <person name="Guo L.-L."/>
            <person name="Wu Y.-H."/>
            <person name="Lai Q.-L."/>
            <person name="Shao Z.-Z."/>
            <person name="Wang C.-S."/>
            <person name="Wu M."/>
            <person name="Xu X.-W."/>
        </authorList>
    </citation>
    <scope>NUCLEOTIDE SEQUENCE [LARGE SCALE GENOMIC DNA]</scope>
    <source>
        <strain evidence="1 2">157</strain>
    </source>
</reference>
<accession>A0A2M8J553</accession>